<accession>A0A372P027</accession>
<dbReference type="EMBL" id="QWDC01000001">
    <property type="protein sequence ID" value="RFZ95632.1"/>
    <property type="molecule type" value="Genomic_DNA"/>
</dbReference>
<dbReference type="SUPFAM" id="SSF49464">
    <property type="entry name" value="Carboxypeptidase regulatory domain-like"/>
    <property type="match status" value="1"/>
</dbReference>
<dbReference type="Proteomes" id="UP000264217">
    <property type="component" value="Unassembled WGS sequence"/>
</dbReference>
<dbReference type="InterPro" id="IPR012910">
    <property type="entry name" value="Plug_dom"/>
</dbReference>
<feature type="domain" description="TonB-dependent receptor plug" evidence="1">
    <location>
        <begin position="713"/>
        <end position="787"/>
    </location>
</feature>
<dbReference type="Gene3D" id="2.60.40.1930">
    <property type="match status" value="1"/>
</dbReference>
<name>A0A372P027_9SPHI</name>
<dbReference type="OrthoDB" id="609485at2"/>
<dbReference type="InterPro" id="IPR008969">
    <property type="entry name" value="CarboxyPept-like_regulatory"/>
</dbReference>
<dbReference type="AlphaFoldDB" id="A0A372P027"/>
<keyword evidence="2" id="KW-0675">Receptor</keyword>
<proteinExistence type="predicted"/>
<dbReference type="RefSeq" id="WP_117391182.1">
    <property type="nucleotide sequence ID" value="NZ_QWDC01000001.1"/>
</dbReference>
<dbReference type="SUPFAM" id="SSF56935">
    <property type="entry name" value="Porins"/>
    <property type="match status" value="1"/>
</dbReference>
<dbReference type="InterPro" id="IPR037066">
    <property type="entry name" value="Plug_dom_sf"/>
</dbReference>
<dbReference type="Pfam" id="PF07715">
    <property type="entry name" value="Plug"/>
    <property type="match status" value="1"/>
</dbReference>
<protein>
    <submittedName>
        <fullName evidence="2">TonB-dependent receptor</fullName>
    </submittedName>
</protein>
<organism evidence="2 3">
    <name type="scientific">Mucilaginibacter conchicola</name>
    <dbReference type="NCBI Taxonomy" id="2303333"/>
    <lineage>
        <taxon>Bacteria</taxon>
        <taxon>Pseudomonadati</taxon>
        <taxon>Bacteroidota</taxon>
        <taxon>Sphingobacteriia</taxon>
        <taxon>Sphingobacteriales</taxon>
        <taxon>Sphingobacteriaceae</taxon>
        <taxon>Mucilaginibacter</taxon>
    </lineage>
</organism>
<gene>
    <name evidence="2" type="ORF">D0C36_08975</name>
</gene>
<sequence>MTFKRLITFVFPAFILAGIFSFTVDDDVISTITNRLAAWTEKHPIEKAYLHFDKPYYTAGEDIWFKAYVLTGPDKILQPDSGILNVELINDVDSIKQAFKIQLHNGLGYGDIPLPDTIHEGNYRIRAYTEYMRNAGSEYFFDKAIVIGNIISNKVFTKTTFSYQQKQVNAVIKYTDANGAAYSNKQITYSVIGPAGANVKGKAVTDADGNVTINFPVADVDKMGNARVVTTISGVGENKVTKSIPVRFMAGVADVQFFPEGGNLVNGIATHVAFKAIGTDGLGVDAKGTIVNNNGKQVAEINTTHLGMGMFAFTPQAGETYKAELTYTDGSKGTIPLPKANDDGTVLNVIGTDPNRIIVSVSSAKPVAGQLSLVAQAHGRVYYAAKSPADKATFATVIPITKFPSGIVQFTLFSPTGEPLNQRLVFVHGNDKLNITVTPDNQNQASRKPVTLNVEAKSTDGKPAFSSLSLAVINESKTPIDENTENNIFASLLLNADIKGYIEQPAYYFNDVNEKTRADLDMLMLTQGYHRFEWRTIAAATNVADKFPAQKTFSISGRVTTLGGQPVKGGKLNLLNFDHGMQKIDTLTDANGRFVFKDIIYPDSIKFLVQARTAQNKKDVVLVIDTIPPAATANYKGLPDFKANAGQSILTYAQNSRQFYFEQMKLGQGNHVISLAEVKITEKKNALKHSRNLNGPGNADQVLLAKDIGMGCVRLADCLQGRVAGVIFRNGAAYSTRGGGPMLVVVDGIYGDADLMNTINVNDVQAVEVIRSLASAVIYGPTASNGVLVITTKMGDEPSERSRSYGKGIRSYAPKGIYAARIFYSPKYEAKADAKLADLRSTIFWNPDVVTNEGKATTSYFNGAPGTYRIVVEGVDTDGRIGRQVLRYTVQ</sequence>
<comment type="caution">
    <text evidence="2">The sequence shown here is derived from an EMBL/GenBank/DDBJ whole genome shotgun (WGS) entry which is preliminary data.</text>
</comment>
<dbReference type="Gene3D" id="2.170.130.10">
    <property type="entry name" value="TonB-dependent receptor, plug domain"/>
    <property type="match status" value="1"/>
</dbReference>
<evidence type="ECO:0000313" key="3">
    <source>
        <dbReference type="Proteomes" id="UP000264217"/>
    </source>
</evidence>
<evidence type="ECO:0000259" key="1">
    <source>
        <dbReference type="Pfam" id="PF07715"/>
    </source>
</evidence>
<reference evidence="2 3" key="1">
    <citation type="submission" date="2018-08" db="EMBL/GenBank/DDBJ databases">
        <title>Mucilaginibacter sp. MYSH2.</title>
        <authorList>
            <person name="Seo T."/>
        </authorList>
    </citation>
    <scope>NUCLEOTIDE SEQUENCE [LARGE SCALE GENOMIC DNA]</scope>
    <source>
        <strain evidence="2 3">MYSH2</strain>
    </source>
</reference>
<keyword evidence="3" id="KW-1185">Reference proteome</keyword>
<evidence type="ECO:0000313" key="2">
    <source>
        <dbReference type="EMBL" id="RFZ95632.1"/>
    </source>
</evidence>